<evidence type="ECO:0000313" key="2">
    <source>
        <dbReference type="Proteomes" id="UP000247099"/>
    </source>
</evidence>
<reference evidence="1 2" key="1">
    <citation type="submission" date="2018-05" db="EMBL/GenBank/DDBJ databases">
        <title>Coraliomargarita sinensis sp. nov., isolated from a marine solar saltern.</title>
        <authorList>
            <person name="Zhou L.Y."/>
        </authorList>
    </citation>
    <scope>NUCLEOTIDE SEQUENCE [LARGE SCALE GENOMIC DNA]</scope>
    <source>
        <strain evidence="1 2">WN38</strain>
    </source>
</reference>
<dbReference type="Proteomes" id="UP000247099">
    <property type="component" value="Unassembled WGS sequence"/>
</dbReference>
<accession>A0A317ZH52</accession>
<dbReference type="RefSeq" id="WP_110130715.1">
    <property type="nucleotide sequence ID" value="NZ_QHJQ01000004.1"/>
</dbReference>
<comment type="caution">
    <text evidence="1">The sequence shown here is derived from an EMBL/GenBank/DDBJ whole genome shotgun (WGS) entry which is preliminary data.</text>
</comment>
<protein>
    <submittedName>
        <fullName evidence="1">Uncharacterized protein</fullName>
    </submittedName>
</protein>
<dbReference type="AlphaFoldDB" id="A0A317ZH52"/>
<name>A0A317ZH52_9BACT</name>
<evidence type="ECO:0000313" key="1">
    <source>
        <dbReference type="EMBL" id="PXA04262.1"/>
    </source>
</evidence>
<keyword evidence="2" id="KW-1185">Reference proteome</keyword>
<dbReference type="EMBL" id="QHJQ01000004">
    <property type="protein sequence ID" value="PXA04262.1"/>
    <property type="molecule type" value="Genomic_DNA"/>
</dbReference>
<sequence length="74" mass="8221">MSRRISIDKPFIVMASSSAGFCEHDRSRISRDETELSVFTVVALLACPPYLYAKAEAVRPESAKRQHLPARVTG</sequence>
<organism evidence="1 2">
    <name type="scientific">Coraliomargarita sinensis</name>
    <dbReference type="NCBI Taxonomy" id="2174842"/>
    <lineage>
        <taxon>Bacteria</taxon>
        <taxon>Pseudomonadati</taxon>
        <taxon>Verrucomicrobiota</taxon>
        <taxon>Opitutia</taxon>
        <taxon>Puniceicoccales</taxon>
        <taxon>Coraliomargaritaceae</taxon>
        <taxon>Coraliomargarita</taxon>
    </lineage>
</organism>
<proteinExistence type="predicted"/>
<dbReference type="InParanoid" id="A0A317ZH52"/>
<gene>
    <name evidence="1" type="ORF">DDZ13_06915</name>
</gene>